<dbReference type="GO" id="GO:0045892">
    <property type="term" value="P:negative regulation of DNA-templated transcription"/>
    <property type="evidence" value="ECO:0007669"/>
    <property type="project" value="InterPro"/>
</dbReference>
<evidence type="ECO:0000313" key="5">
    <source>
        <dbReference type="EMBL" id="SUN60199.1"/>
    </source>
</evidence>
<dbReference type="InterPro" id="IPR036390">
    <property type="entry name" value="WH_DNA-bd_sf"/>
</dbReference>
<evidence type="ECO:0000256" key="3">
    <source>
        <dbReference type="ARBA" id="ARBA00023125"/>
    </source>
</evidence>
<evidence type="ECO:0000256" key="2">
    <source>
        <dbReference type="ARBA" id="ARBA00023015"/>
    </source>
</evidence>
<proteinExistence type="inferred from homology"/>
<comment type="similarity">
    <text evidence="1">Belongs to the BlaI transcriptional regulatory family.</text>
</comment>
<name>A0A380K7C4_9STRE</name>
<keyword evidence="6" id="KW-1185">Reference proteome</keyword>
<keyword evidence="2" id="KW-0805">Transcription regulation</keyword>
<dbReference type="RefSeq" id="WP_115268394.1">
    <property type="nucleotide sequence ID" value="NZ_CP185251.1"/>
</dbReference>
<dbReference type="SUPFAM" id="SSF46785">
    <property type="entry name" value="Winged helix' DNA-binding domain"/>
    <property type="match status" value="1"/>
</dbReference>
<gene>
    <name evidence="5" type="primary">copY_1</name>
    <name evidence="5" type="ORF">NCTC12224_00748</name>
</gene>
<dbReference type="OrthoDB" id="1849040at2"/>
<evidence type="ECO:0000256" key="4">
    <source>
        <dbReference type="ARBA" id="ARBA00023163"/>
    </source>
</evidence>
<accession>A0A380K7C4</accession>
<reference evidence="5 6" key="1">
    <citation type="submission" date="2018-06" db="EMBL/GenBank/DDBJ databases">
        <authorList>
            <consortium name="Pathogen Informatics"/>
            <person name="Doyle S."/>
        </authorList>
    </citation>
    <scope>NUCLEOTIDE SEQUENCE [LARGE SCALE GENOMIC DNA]</scope>
    <source>
        <strain evidence="5 6">NCTC12224</strain>
    </source>
</reference>
<dbReference type="Pfam" id="PF03965">
    <property type="entry name" value="Penicillinase_R"/>
    <property type="match status" value="1"/>
</dbReference>
<dbReference type="GeneID" id="78356194"/>
<evidence type="ECO:0000313" key="6">
    <source>
        <dbReference type="Proteomes" id="UP000254924"/>
    </source>
</evidence>
<dbReference type="AlphaFoldDB" id="A0A380K7C4"/>
<dbReference type="EMBL" id="UHFN01000007">
    <property type="protein sequence ID" value="SUN60199.1"/>
    <property type="molecule type" value="Genomic_DNA"/>
</dbReference>
<dbReference type="Gene3D" id="1.10.10.10">
    <property type="entry name" value="Winged helix-like DNA-binding domain superfamily/Winged helix DNA-binding domain"/>
    <property type="match status" value="1"/>
</dbReference>
<dbReference type="Proteomes" id="UP000254924">
    <property type="component" value="Unassembled WGS sequence"/>
</dbReference>
<dbReference type="PIRSF" id="PIRSF019455">
    <property type="entry name" value="CopR_AtkY"/>
    <property type="match status" value="1"/>
</dbReference>
<dbReference type="GO" id="GO:0003677">
    <property type="term" value="F:DNA binding"/>
    <property type="evidence" value="ECO:0007669"/>
    <property type="project" value="UniProtKB-KW"/>
</dbReference>
<evidence type="ECO:0000256" key="1">
    <source>
        <dbReference type="ARBA" id="ARBA00011046"/>
    </source>
</evidence>
<protein>
    <submittedName>
        <fullName evidence="5">Transcriptional repressor</fullName>
    </submittedName>
</protein>
<dbReference type="InterPro" id="IPR014071">
    <property type="entry name" value="Cu_transp_CopY/TcrY"/>
</dbReference>
<keyword evidence="3" id="KW-0238">DNA-binding</keyword>
<dbReference type="InterPro" id="IPR005650">
    <property type="entry name" value="BlaI_family"/>
</dbReference>
<sequence>MTISNAEWDIMRVVWAQERVTSSAILTILNQKLQWTSSTIKTLLKRLVDKGYLATEKVGKGFVYSALISEQEAIYHQVDELFDKFCPTKHLDIIRHVITRTDMTLDDIEQLQELLEAKKATAVDEVTCTCIPGQCTCKEHLELEASHG</sequence>
<keyword evidence="4" id="KW-0804">Transcription</keyword>
<organism evidence="5 6">
    <name type="scientific">Streptococcus hyointestinalis</name>
    <dbReference type="NCBI Taxonomy" id="1337"/>
    <lineage>
        <taxon>Bacteria</taxon>
        <taxon>Bacillati</taxon>
        <taxon>Bacillota</taxon>
        <taxon>Bacilli</taxon>
        <taxon>Lactobacillales</taxon>
        <taxon>Streptococcaceae</taxon>
        <taxon>Streptococcus</taxon>
    </lineage>
</organism>
<dbReference type="NCBIfam" id="TIGR02698">
    <property type="entry name" value="CopY_TcrY"/>
    <property type="match status" value="1"/>
</dbReference>
<dbReference type="InterPro" id="IPR036388">
    <property type="entry name" value="WH-like_DNA-bd_sf"/>
</dbReference>